<keyword evidence="2" id="KW-1185">Reference proteome</keyword>
<organism evidence="1 2">
    <name type="scientific">Parasponia andersonii</name>
    <name type="common">Sponia andersonii</name>
    <dbReference type="NCBI Taxonomy" id="3476"/>
    <lineage>
        <taxon>Eukaryota</taxon>
        <taxon>Viridiplantae</taxon>
        <taxon>Streptophyta</taxon>
        <taxon>Embryophyta</taxon>
        <taxon>Tracheophyta</taxon>
        <taxon>Spermatophyta</taxon>
        <taxon>Magnoliopsida</taxon>
        <taxon>eudicotyledons</taxon>
        <taxon>Gunneridae</taxon>
        <taxon>Pentapetalae</taxon>
        <taxon>rosids</taxon>
        <taxon>fabids</taxon>
        <taxon>Rosales</taxon>
        <taxon>Cannabaceae</taxon>
        <taxon>Parasponia</taxon>
    </lineage>
</organism>
<gene>
    <name evidence="1" type="ORF">PanWU01x14_099480</name>
</gene>
<evidence type="ECO:0000313" key="1">
    <source>
        <dbReference type="EMBL" id="PON67951.1"/>
    </source>
</evidence>
<sequence>MVKIESFLTEEIRQLPPSEADRQAREECSRTSVELKGGRMALRHLSSNGGEITGVGLVGDRKEARAGTFGSYDGGAIASLVGWSFSLLFSSPHHEKTVSVQGRI</sequence>
<dbReference type="Proteomes" id="UP000237105">
    <property type="component" value="Unassembled WGS sequence"/>
</dbReference>
<accession>A0A2P5D3U6</accession>
<comment type="caution">
    <text evidence="1">The sequence shown here is derived from an EMBL/GenBank/DDBJ whole genome shotgun (WGS) entry which is preliminary data.</text>
</comment>
<reference evidence="2" key="1">
    <citation type="submission" date="2016-06" db="EMBL/GenBank/DDBJ databases">
        <title>Parallel loss of symbiosis genes in relatives of nitrogen-fixing non-legume Parasponia.</title>
        <authorList>
            <person name="Van Velzen R."/>
            <person name="Holmer R."/>
            <person name="Bu F."/>
            <person name="Rutten L."/>
            <person name="Van Zeijl A."/>
            <person name="Liu W."/>
            <person name="Santuari L."/>
            <person name="Cao Q."/>
            <person name="Sharma T."/>
            <person name="Shen D."/>
            <person name="Roswanjaya Y."/>
            <person name="Wardhani T."/>
            <person name="Kalhor M.S."/>
            <person name="Jansen J."/>
            <person name="Van den Hoogen J."/>
            <person name="Gungor B."/>
            <person name="Hartog M."/>
            <person name="Hontelez J."/>
            <person name="Verver J."/>
            <person name="Yang W.-C."/>
            <person name="Schijlen E."/>
            <person name="Repin R."/>
            <person name="Schilthuizen M."/>
            <person name="Schranz E."/>
            <person name="Heidstra R."/>
            <person name="Miyata K."/>
            <person name="Fedorova E."/>
            <person name="Kohlen W."/>
            <person name="Bisseling T."/>
            <person name="Smit S."/>
            <person name="Geurts R."/>
        </authorList>
    </citation>
    <scope>NUCLEOTIDE SEQUENCE [LARGE SCALE GENOMIC DNA]</scope>
    <source>
        <strain evidence="2">cv. WU1-14</strain>
    </source>
</reference>
<protein>
    <submittedName>
        <fullName evidence="1">Uncharacterized protein</fullName>
    </submittedName>
</protein>
<dbReference type="EMBL" id="JXTB01000067">
    <property type="protein sequence ID" value="PON67951.1"/>
    <property type="molecule type" value="Genomic_DNA"/>
</dbReference>
<name>A0A2P5D3U6_PARAD</name>
<evidence type="ECO:0000313" key="2">
    <source>
        <dbReference type="Proteomes" id="UP000237105"/>
    </source>
</evidence>
<proteinExistence type="predicted"/>
<dbReference type="AlphaFoldDB" id="A0A2P5D3U6"/>